<dbReference type="CDD" id="cd01335">
    <property type="entry name" value="Radical_SAM"/>
    <property type="match status" value="1"/>
</dbReference>
<dbReference type="PANTHER" id="PTHR43273:SF8">
    <property type="entry name" value="RADICAL SAM DOMAIN PROTEIN"/>
    <property type="match status" value="1"/>
</dbReference>
<keyword evidence="1" id="KW-0949">S-adenosyl-L-methionine</keyword>
<evidence type="ECO:0000259" key="5">
    <source>
        <dbReference type="PROSITE" id="PS51918"/>
    </source>
</evidence>
<dbReference type="SUPFAM" id="SSF102114">
    <property type="entry name" value="Radical SAM enzymes"/>
    <property type="match status" value="1"/>
</dbReference>
<accession>A0A7I7TEK1</accession>
<dbReference type="InterPro" id="IPR007197">
    <property type="entry name" value="rSAM"/>
</dbReference>
<dbReference type="InterPro" id="IPR058240">
    <property type="entry name" value="rSAM_sf"/>
</dbReference>
<dbReference type="RefSeq" id="WP_163750861.1">
    <property type="nucleotide sequence ID" value="NZ_AP022596.1"/>
</dbReference>
<dbReference type="Proteomes" id="UP000467148">
    <property type="component" value="Chromosome"/>
</dbReference>
<dbReference type="GO" id="GO:0051536">
    <property type="term" value="F:iron-sulfur cluster binding"/>
    <property type="evidence" value="ECO:0007669"/>
    <property type="project" value="UniProtKB-KW"/>
</dbReference>
<evidence type="ECO:0000256" key="3">
    <source>
        <dbReference type="ARBA" id="ARBA00023004"/>
    </source>
</evidence>
<dbReference type="InterPro" id="IPR013785">
    <property type="entry name" value="Aldolase_TIM"/>
</dbReference>
<dbReference type="EMBL" id="AP022596">
    <property type="protein sequence ID" value="BBY66859.1"/>
    <property type="molecule type" value="Genomic_DNA"/>
</dbReference>
<dbReference type="PANTHER" id="PTHR43273">
    <property type="entry name" value="ANAEROBIC SULFATASE-MATURATING ENZYME HOMOLOG ASLB-RELATED"/>
    <property type="match status" value="1"/>
</dbReference>
<dbReference type="SFLD" id="SFLDS00029">
    <property type="entry name" value="Radical_SAM"/>
    <property type="match status" value="1"/>
</dbReference>
<dbReference type="Pfam" id="PF04055">
    <property type="entry name" value="Radical_SAM"/>
    <property type="match status" value="1"/>
</dbReference>
<keyword evidence="4" id="KW-0411">Iron-sulfur</keyword>
<dbReference type="SFLD" id="SFLDG01067">
    <property type="entry name" value="SPASM/twitch_domain_containing"/>
    <property type="match status" value="1"/>
</dbReference>
<dbReference type="GO" id="GO:0016491">
    <property type="term" value="F:oxidoreductase activity"/>
    <property type="evidence" value="ECO:0007669"/>
    <property type="project" value="InterPro"/>
</dbReference>
<dbReference type="InterPro" id="IPR026357">
    <property type="entry name" value="rSAM_SPASM_GrrM_OscB"/>
</dbReference>
<protein>
    <submittedName>
        <fullName evidence="6">Radical SAM protein</fullName>
    </submittedName>
</protein>
<keyword evidence="3" id="KW-0408">Iron</keyword>
<dbReference type="Gene3D" id="3.20.20.70">
    <property type="entry name" value="Aldolase class I"/>
    <property type="match status" value="1"/>
</dbReference>
<dbReference type="SFLD" id="SFLDG01384">
    <property type="entry name" value="thioether_bond_formation_requi"/>
    <property type="match status" value="1"/>
</dbReference>
<feature type="domain" description="Radical SAM core" evidence="5">
    <location>
        <begin position="1"/>
        <end position="230"/>
    </location>
</feature>
<gene>
    <name evidence="6" type="ORF">MHEL_51020</name>
</gene>
<evidence type="ECO:0000313" key="6">
    <source>
        <dbReference type="EMBL" id="BBY66859.1"/>
    </source>
</evidence>
<evidence type="ECO:0000313" key="7">
    <source>
        <dbReference type="Proteomes" id="UP000467148"/>
    </source>
</evidence>
<dbReference type="AlphaFoldDB" id="A0A7I7TEK1"/>
<dbReference type="KEGG" id="mhev:MHEL_51020"/>
<sequence length="392" mass="43532">MNSAIHLVVLQPTSQCNLNCQYCYVPNRRDPARMADGVLEAAIVKALRSDLVRGKVEFLFHAGEPLMAGIPFFRKASQIINDNNLRGIAVAKSIQTNATLITDEWCDLFLQEEYRIGVSIDGPPHVHDTNRVNWSGRGTHSSVMRGVHNLQSHGVPFGAICVLSRTSLAYPDEIFSFFVDNGFQEIGFNIEEIESANTSSSMFPADPNEAARVEGEFRAFMSRLLELWEDAGRPIKIREFFDMAVFMLRKLRNPEARRVPDETAELGIVTVAKNGDMSPYSPEFAGSSSIEYGDFVVGHILESEYADILFDSRYTKIRRDVLQSLGLCAASCAYFDLCGGAFLSNKFSQNGTLHSTETTTCRLTRQTVADLLLDRWQEVPADAPTHVGAVSS</sequence>
<keyword evidence="7" id="KW-1185">Reference proteome</keyword>
<dbReference type="PROSITE" id="PS51918">
    <property type="entry name" value="RADICAL_SAM"/>
    <property type="match status" value="1"/>
</dbReference>
<dbReference type="SFLD" id="SFLDG01072">
    <property type="entry name" value="dehydrogenase_like"/>
    <property type="match status" value="1"/>
</dbReference>
<evidence type="ECO:0000256" key="1">
    <source>
        <dbReference type="ARBA" id="ARBA00022691"/>
    </source>
</evidence>
<proteinExistence type="predicted"/>
<organism evidence="6 7">
    <name type="scientific">Mycolicibacterium helvum</name>
    <dbReference type="NCBI Taxonomy" id="1534349"/>
    <lineage>
        <taxon>Bacteria</taxon>
        <taxon>Bacillati</taxon>
        <taxon>Actinomycetota</taxon>
        <taxon>Actinomycetes</taxon>
        <taxon>Mycobacteriales</taxon>
        <taxon>Mycobacteriaceae</taxon>
        <taxon>Mycolicibacterium</taxon>
    </lineage>
</organism>
<reference evidence="6 7" key="1">
    <citation type="journal article" date="2019" name="Emerg. Microbes Infect.">
        <title>Comprehensive subspecies identification of 175 nontuberculous mycobacteria species based on 7547 genomic profiles.</title>
        <authorList>
            <person name="Matsumoto Y."/>
            <person name="Kinjo T."/>
            <person name="Motooka D."/>
            <person name="Nabeya D."/>
            <person name="Jung N."/>
            <person name="Uechi K."/>
            <person name="Horii T."/>
            <person name="Iida T."/>
            <person name="Fujita J."/>
            <person name="Nakamura S."/>
        </authorList>
    </citation>
    <scope>NUCLEOTIDE SEQUENCE [LARGE SCALE GENOMIC DNA]</scope>
    <source>
        <strain evidence="6 7">JCM 30396</strain>
    </source>
</reference>
<dbReference type="GO" id="GO:0046872">
    <property type="term" value="F:metal ion binding"/>
    <property type="evidence" value="ECO:0007669"/>
    <property type="project" value="UniProtKB-KW"/>
</dbReference>
<evidence type="ECO:0000256" key="4">
    <source>
        <dbReference type="ARBA" id="ARBA00023014"/>
    </source>
</evidence>
<keyword evidence="2" id="KW-0479">Metal-binding</keyword>
<dbReference type="SFLD" id="SFLDG01386">
    <property type="entry name" value="main_SPASM_domain-containing"/>
    <property type="match status" value="1"/>
</dbReference>
<dbReference type="NCBIfam" id="TIGR04261">
    <property type="entry name" value="rSAM_GlyRichRpt"/>
    <property type="match status" value="1"/>
</dbReference>
<dbReference type="InterPro" id="IPR023867">
    <property type="entry name" value="Sulphatase_maturase_rSAM"/>
</dbReference>
<evidence type="ECO:0000256" key="2">
    <source>
        <dbReference type="ARBA" id="ARBA00022723"/>
    </source>
</evidence>
<name>A0A7I7TEK1_9MYCO</name>